<dbReference type="InterPro" id="IPR007694">
    <property type="entry name" value="DNA_helicase_DnaB-like_C"/>
</dbReference>
<keyword evidence="5 12" id="KW-0378">Hydrolase</keyword>
<dbReference type="Proteomes" id="UP000253772">
    <property type="component" value="Chromosome c1"/>
</dbReference>
<evidence type="ECO:0000256" key="1">
    <source>
        <dbReference type="ARBA" id="ARBA00008428"/>
    </source>
</evidence>
<feature type="domain" description="SF4 helicase" evidence="13">
    <location>
        <begin position="180"/>
        <end position="445"/>
    </location>
</feature>
<dbReference type="InterPro" id="IPR027417">
    <property type="entry name" value="P-loop_NTPase"/>
</dbReference>
<dbReference type="Gene3D" id="1.10.860.10">
    <property type="entry name" value="DNAb Helicase, Chain A"/>
    <property type="match status" value="1"/>
</dbReference>
<dbReference type="RefSeq" id="WP_111733301.1">
    <property type="nucleotide sequence ID" value="NZ_CP037900.1"/>
</dbReference>
<evidence type="ECO:0000256" key="9">
    <source>
        <dbReference type="ARBA" id="ARBA00023235"/>
    </source>
</evidence>
<dbReference type="PANTHER" id="PTHR30153">
    <property type="entry name" value="REPLICATIVE DNA HELICASE DNAB"/>
    <property type="match status" value="1"/>
</dbReference>
<proteinExistence type="inferred from homology"/>
<dbReference type="InterPro" id="IPR016136">
    <property type="entry name" value="DNA_helicase_N/primase_C"/>
</dbReference>
<organism evidence="14 15">
    <name type="scientific">Cupriavidus metallidurans</name>
    <dbReference type="NCBI Taxonomy" id="119219"/>
    <lineage>
        <taxon>Bacteria</taxon>
        <taxon>Pseudomonadati</taxon>
        <taxon>Pseudomonadota</taxon>
        <taxon>Betaproteobacteria</taxon>
        <taxon>Burkholderiales</taxon>
        <taxon>Burkholderiaceae</taxon>
        <taxon>Cupriavidus</taxon>
    </lineage>
</organism>
<comment type="function">
    <text evidence="12">The main replicative DNA helicase, it participates in initiation and elongation during chromosome replication. Travels ahead of the DNA replisome, separating dsDNA into templates for DNA synthesis. A processive ATP-dependent 5'-3' DNA helicase it has DNA-dependent ATPase activity.</text>
</comment>
<keyword evidence="9" id="KW-0413">Isomerase</keyword>
<dbReference type="EMBL" id="CP037900">
    <property type="protein sequence ID" value="QBP09355.1"/>
    <property type="molecule type" value="Genomic_DNA"/>
</dbReference>
<evidence type="ECO:0000256" key="10">
    <source>
        <dbReference type="ARBA" id="ARBA00048954"/>
    </source>
</evidence>
<protein>
    <recommendedName>
        <fullName evidence="11 12">Replicative DNA helicase</fullName>
        <ecNumber evidence="11 12">5.6.2.3</ecNumber>
    </recommendedName>
</protein>
<dbReference type="SUPFAM" id="SSF52540">
    <property type="entry name" value="P-loop containing nucleoside triphosphate hydrolases"/>
    <property type="match status" value="1"/>
</dbReference>
<comment type="catalytic activity">
    <reaction evidence="10 12">
        <text>ATP + H2O = ADP + phosphate + H(+)</text>
        <dbReference type="Rhea" id="RHEA:13065"/>
        <dbReference type="ChEBI" id="CHEBI:15377"/>
        <dbReference type="ChEBI" id="CHEBI:15378"/>
        <dbReference type="ChEBI" id="CHEBI:30616"/>
        <dbReference type="ChEBI" id="CHEBI:43474"/>
        <dbReference type="ChEBI" id="CHEBI:456216"/>
        <dbReference type="EC" id="5.6.2.3"/>
    </reaction>
</comment>
<dbReference type="InterPro" id="IPR007692">
    <property type="entry name" value="DNA_helicase_DnaB"/>
</dbReference>
<dbReference type="InterPro" id="IPR003593">
    <property type="entry name" value="AAA+_ATPase"/>
</dbReference>
<comment type="similarity">
    <text evidence="1 12">Belongs to the helicase family. DnaB subfamily.</text>
</comment>
<dbReference type="PANTHER" id="PTHR30153:SF2">
    <property type="entry name" value="REPLICATIVE DNA HELICASE"/>
    <property type="match status" value="1"/>
</dbReference>
<dbReference type="GO" id="GO:1990077">
    <property type="term" value="C:primosome complex"/>
    <property type="evidence" value="ECO:0007669"/>
    <property type="project" value="UniProtKB-UniRule"/>
</dbReference>
<dbReference type="EC" id="5.6.2.3" evidence="11 12"/>
<dbReference type="OrthoDB" id="9060359at2"/>
<evidence type="ECO:0000256" key="12">
    <source>
        <dbReference type="RuleBase" id="RU362085"/>
    </source>
</evidence>
<dbReference type="Pfam" id="PF03796">
    <property type="entry name" value="DnaB_C"/>
    <property type="match status" value="1"/>
</dbReference>
<dbReference type="InterPro" id="IPR007693">
    <property type="entry name" value="DNA_helicase_DnaB-like_N"/>
</dbReference>
<dbReference type="InterPro" id="IPR036185">
    <property type="entry name" value="DNA_heli_DnaB-like_N_sf"/>
</dbReference>
<gene>
    <name evidence="14" type="primary">dnaB</name>
    <name evidence="14" type="ORF">DDF84_006080</name>
</gene>
<dbReference type="AlphaFoldDB" id="A0A482IJ58"/>
<dbReference type="PROSITE" id="PS51199">
    <property type="entry name" value="SF4_HELICASE"/>
    <property type="match status" value="1"/>
</dbReference>
<evidence type="ECO:0000256" key="7">
    <source>
        <dbReference type="ARBA" id="ARBA00022840"/>
    </source>
</evidence>
<evidence type="ECO:0000256" key="8">
    <source>
        <dbReference type="ARBA" id="ARBA00023125"/>
    </source>
</evidence>
<evidence type="ECO:0000313" key="15">
    <source>
        <dbReference type="Proteomes" id="UP000253772"/>
    </source>
</evidence>
<accession>A0A482IJ58</accession>
<sequence length="463" mass="50431">MNAIDDFPQARALYSVEAEQAVLGGLLLDNDAIDRLNGLEAAHFYRDDHRLIFSAVIRLVSANKPADVITVFEMLQSNAQAERAGGLQYLNAVAQSTPSAANVSRYAEIVRDRALLRETATAARKVLELVETPSPMKGAEVVDKAQSLLAQLASVGVRSEPKMIAELLVPVVEQVDERYHSRIEPGISTGIDALDRALNGGLHDGNLVIVAGRPSMGKTALTTDLGLNIAHAGRSVLLDSMEMSDSEIVARALANRGGINLSALLSGRLQDADWPRLTWAVQNLGDMRFAIDDTPAMSLLDVKTKAKAHKRKYGLDVLIVDYLGLMSGGEEKMRTQQIGAYSRGLKALAKELNIPVVALAQLSRKNEERPDRKPILSDLRDSGDIEQDADVVIFVHRPEMYDPNNPDLKGYAEALIRKNRNGALSDVPLLYRGALTKFEEWTGPLPMLSHGPAVRKRGIAAEL</sequence>
<dbReference type="GO" id="GO:0043139">
    <property type="term" value="F:5'-3' DNA helicase activity"/>
    <property type="evidence" value="ECO:0007669"/>
    <property type="project" value="UniProtKB-EC"/>
</dbReference>
<keyword evidence="4 12" id="KW-0547">Nucleotide-binding</keyword>
<evidence type="ECO:0000259" key="13">
    <source>
        <dbReference type="PROSITE" id="PS51199"/>
    </source>
</evidence>
<dbReference type="GO" id="GO:0006269">
    <property type="term" value="P:DNA replication, synthesis of primer"/>
    <property type="evidence" value="ECO:0007669"/>
    <property type="project" value="UniProtKB-UniRule"/>
</dbReference>
<keyword evidence="2 12" id="KW-0639">Primosome</keyword>
<evidence type="ECO:0000256" key="6">
    <source>
        <dbReference type="ARBA" id="ARBA00022806"/>
    </source>
</evidence>
<dbReference type="Gene3D" id="3.40.50.300">
    <property type="entry name" value="P-loop containing nucleotide triphosphate hydrolases"/>
    <property type="match status" value="1"/>
</dbReference>
<evidence type="ECO:0000256" key="4">
    <source>
        <dbReference type="ARBA" id="ARBA00022741"/>
    </source>
</evidence>
<keyword evidence="7 12" id="KW-0067">ATP-binding</keyword>
<name>A0A482IJ58_9BURK</name>
<keyword evidence="8 12" id="KW-0238">DNA-binding</keyword>
<dbReference type="SMART" id="SM00382">
    <property type="entry name" value="AAA"/>
    <property type="match status" value="1"/>
</dbReference>
<evidence type="ECO:0000256" key="2">
    <source>
        <dbReference type="ARBA" id="ARBA00022515"/>
    </source>
</evidence>
<keyword evidence="6 12" id="KW-0347">Helicase</keyword>
<evidence type="ECO:0000256" key="11">
    <source>
        <dbReference type="NCBIfam" id="TIGR00665"/>
    </source>
</evidence>
<evidence type="ECO:0000313" key="14">
    <source>
        <dbReference type="EMBL" id="QBP09355.1"/>
    </source>
</evidence>
<dbReference type="CDD" id="cd00984">
    <property type="entry name" value="DnaB_C"/>
    <property type="match status" value="1"/>
</dbReference>
<reference evidence="14 15" key="1">
    <citation type="submission" date="2019-03" db="EMBL/GenBank/DDBJ databases">
        <title>Comparative insights into the high quality Complete genome sequence of highly metal resistant Cupriavidus metallidurans strain BS1 isolated from a gold-copper mine.</title>
        <authorList>
            <person name="Mazhar H.S."/>
            <person name="Rensing C."/>
        </authorList>
    </citation>
    <scope>NUCLEOTIDE SEQUENCE [LARGE SCALE GENOMIC DNA]</scope>
    <source>
        <strain evidence="14 15">BS1</strain>
    </source>
</reference>
<dbReference type="GO" id="GO:0003677">
    <property type="term" value="F:DNA binding"/>
    <property type="evidence" value="ECO:0007669"/>
    <property type="project" value="UniProtKB-UniRule"/>
</dbReference>
<dbReference type="GO" id="GO:0005829">
    <property type="term" value="C:cytosol"/>
    <property type="evidence" value="ECO:0007669"/>
    <property type="project" value="TreeGrafter"/>
</dbReference>
<dbReference type="Pfam" id="PF00772">
    <property type="entry name" value="DnaB"/>
    <property type="match status" value="1"/>
</dbReference>
<evidence type="ECO:0000256" key="3">
    <source>
        <dbReference type="ARBA" id="ARBA00022705"/>
    </source>
</evidence>
<dbReference type="GO" id="GO:0016887">
    <property type="term" value="F:ATP hydrolysis activity"/>
    <property type="evidence" value="ECO:0007669"/>
    <property type="project" value="RHEA"/>
</dbReference>
<evidence type="ECO:0000256" key="5">
    <source>
        <dbReference type="ARBA" id="ARBA00022801"/>
    </source>
</evidence>
<dbReference type="NCBIfam" id="TIGR00665">
    <property type="entry name" value="DnaB"/>
    <property type="match status" value="1"/>
</dbReference>
<dbReference type="SUPFAM" id="SSF48024">
    <property type="entry name" value="N-terminal domain of DnaB helicase"/>
    <property type="match status" value="1"/>
</dbReference>
<dbReference type="GO" id="GO:0005524">
    <property type="term" value="F:ATP binding"/>
    <property type="evidence" value="ECO:0007669"/>
    <property type="project" value="UniProtKB-UniRule"/>
</dbReference>
<keyword evidence="3 12" id="KW-0235">DNA replication</keyword>